<keyword evidence="3" id="KW-0378">Hydrolase</keyword>
<dbReference type="SUPFAM" id="SSF52980">
    <property type="entry name" value="Restriction endonuclease-like"/>
    <property type="match status" value="1"/>
</dbReference>
<keyword evidence="5" id="KW-0067">ATP-binding</keyword>
<keyword evidence="12" id="KW-1185">Reference proteome</keyword>
<dbReference type="InterPro" id="IPR021754">
    <property type="entry name" value="DUF3320"/>
</dbReference>
<dbReference type="InterPro" id="IPR027417">
    <property type="entry name" value="P-loop_NTPase"/>
</dbReference>
<feature type="region of interest" description="Disordered" evidence="6">
    <location>
        <begin position="367"/>
        <end position="409"/>
    </location>
</feature>
<feature type="domain" description="DNA2/NAM7 helicase helicase" evidence="8">
    <location>
        <begin position="1355"/>
        <end position="1394"/>
    </location>
</feature>
<organism evidence="11 12">
    <name type="scientific">Aliishimia ponticola</name>
    <dbReference type="NCBI Taxonomy" id="2499833"/>
    <lineage>
        <taxon>Bacteria</taxon>
        <taxon>Pseudomonadati</taxon>
        <taxon>Pseudomonadota</taxon>
        <taxon>Alphaproteobacteria</taxon>
        <taxon>Rhodobacterales</taxon>
        <taxon>Paracoccaceae</taxon>
        <taxon>Aliishimia</taxon>
    </lineage>
</organism>
<evidence type="ECO:0000256" key="4">
    <source>
        <dbReference type="ARBA" id="ARBA00022806"/>
    </source>
</evidence>
<dbReference type="InterPro" id="IPR011335">
    <property type="entry name" value="Restrct_endonuc-II-like"/>
</dbReference>
<dbReference type="CDD" id="cd18808">
    <property type="entry name" value="SF1_C_Upf1"/>
    <property type="match status" value="1"/>
</dbReference>
<dbReference type="Pfam" id="PF13087">
    <property type="entry name" value="AAA_12"/>
    <property type="match status" value="1"/>
</dbReference>
<gene>
    <name evidence="11" type="ORF">E4Z66_18980</name>
</gene>
<accession>A0A4S4N5D2</accession>
<dbReference type="Gene3D" id="3.40.960.10">
    <property type="entry name" value="VSR Endonuclease"/>
    <property type="match status" value="1"/>
</dbReference>
<dbReference type="GO" id="GO:0043139">
    <property type="term" value="F:5'-3' DNA helicase activity"/>
    <property type="evidence" value="ECO:0007669"/>
    <property type="project" value="TreeGrafter"/>
</dbReference>
<evidence type="ECO:0000256" key="3">
    <source>
        <dbReference type="ARBA" id="ARBA00022801"/>
    </source>
</evidence>
<evidence type="ECO:0000259" key="8">
    <source>
        <dbReference type="Pfam" id="PF13086"/>
    </source>
</evidence>
<dbReference type="InterPro" id="IPR041679">
    <property type="entry name" value="DNA2/NAM7-like_C"/>
</dbReference>
<name>A0A4S4N5D2_9RHOB</name>
<feature type="domain" description="DNA2/NAM7 helicase-like C-terminal" evidence="9">
    <location>
        <begin position="1417"/>
        <end position="1613"/>
    </location>
</feature>
<feature type="domain" description="DUF3320" evidence="7">
    <location>
        <begin position="1866"/>
        <end position="1913"/>
    </location>
</feature>
<dbReference type="Pfam" id="PF18741">
    <property type="entry name" value="MTES_1575"/>
    <property type="match status" value="1"/>
</dbReference>
<feature type="compositionally biased region" description="Basic and acidic residues" evidence="6">
    <location>
        <begin position="1772"/>
        <end position="1782"/>
    </location>
</feature>
<dbReference type="Pfam" id="PF13086">
    <property type="entry name" value="AAA_11"/>
    <property type="match status" value="1"/>
</dbReference>
<dbReference type="Pfam" id="PF11784">
    <property type="entry name" value="DUF3320"/>
    <property type="match status" value="1"/>
</dbReference>
<dbReference type="GO" id="GO:0016787">
    <property type="term" value="F:hydrolase activity"/>
    <property type="evidence" value="ECO:0007669"/>
    <property type="project" value="UniProtKB-KW"/>
</dbReference>
<evidence type="ECO:0000259" key="9">
    <source>
        <dbReference type="Pfam" id="PF13087"/>
    </source>
</evidence>
<comment type="similarity">
    <text evidence="1">Belongs to the DNA2/NAM7 helicase family.</text>
</comment>
<evidence type="ECO:0000256" key="5">
    <source>
        <dbReference type="ARBA" id="ARBA00022840"/>
    </source>
</evidence>
<dbReference type="InterPro" id="IPR041677">
    <property type="entry name" value="DNA2/NAM7_AAA_11"/>
</dbReference>
<dbReference type="PANTHER" id="PTHR43788">
    <property type="entry name" value="DNA2/NAM7 HELICASE FAMILY MEMBER"/>
    <property type="match status" value="1"/>
</dbReference>
<comment type="caution">
    <text evidence="11">The sequence shown here is derived from an EMBL/GenBank/DDBJ whole genome shotgun (WGS) entry which is preliminary data.</text>
</comment>
<evidence type="ECO:0000256" key="1">
    <source>
        <dbReference type="ARBA" id="ARBA00007913"/>
    </source>
</evidence>
<keyword evidence="4" id="KW-0347">Helicase</keyword>
<evidence type="ECO:0000259" key="7">
    <source>
        <dbReference type="Pfam" id="PF11784"/>
    </source>
</evidence>
<evidence type="ECO:0000313" key="12">
    <source>
        <dbReference type="Proteomes" id="UP000306602"/>
    </source>
</evidence>
<sequence length="2027" mass="222674">MQNMPRYSLVESYCCREVILMSDLIIAEGAADHAPTSPEPIINVELAGKVTFASHQNDVPVLLELTVENPSENDLEDLRLSISADPAVFGAREWTIDRLDAGAKLRITDRRLPLAGGMLDKLTDRLRADVRLTVHQGDDVLAETTETVEALARNEWGGSRYMPELLAAFVTPNDGFVQKVLKDASRILVEGGRDGSINGYQTKSTQRSWELMSAIWAAVSAQGLTYAVPPASFETTGQKIRLPSDIRHTGLSTCLDTALLFAAAFEQAGLHPVVVFTEGHAFAGAWLQPAWFPTLTVDDPLVVRKAKDLRELVLFETTMATAGHPLPFTKAINEANRQIAEEHDPKFIYALDVHQARKRGIQPLSSLAEASGDGDATEPTCAPPLDIPPDDLPPFEQQDDTDLSEKTPEERLATWKRSLLDLSRRNRLLNVKPSSTALPIFCPDPGRLEDLLASGAKLRLTPPPEKGAKGSESDRAQFTLRTGDDWARNHALEALERKEVIANTDPKTLEKAGINLYRKARADIEEGGSNTLFLALGMLRWTPTGTSSDSRAPMILVPVRLERASARSKPVLVRHDDDTVFNLTLLQMLKQDFGIDIAELVGDLPRDDSGVDVARIWDIVRHRVRDVPGFEVTEDVILGTFSFAKYLMWKDLADRTERLKEAPLVRHLIDTPREPFATPSSFIEPREIDRRISPSDVFAPLNADSSQLVAVHASGHEGDFVLEGPPGTGKSETIGNIIAHNLALGKRVLFVSEKMAALDVVYRRLKEVGLGDFCLELHSNKASKKAVLDQLDSAWSSHDTLDQAEWTREANRLAELRDRLNGLVDALHAPGPAGISARDAMGRTLRHGDLHRVELDWPKRQGPVGHAPTPETFDELCTAARRLGQRFSETESDDFETFAGISTEEWNFAWQGQVVDAARRLGQAAQSLLSARSALAQRLDLPTVADQRTEAEALADLTKCFPHCLATDLSFAMTSDGRSALESLSSLLPLLEKWQAVRTDLSQGYRDDAIAAAPIRAWLSERTEAQGRSFLTRGGALKKLRATIIGQIGTGSDTPENDLEKLADMADLQQQMSKIADTLPEGTPWKGLATSAQSLRAAVTGGEALRAAMLRLGDAGHDIVGLRATLRLRLCDGRDLLEQGGATDRAGAELRDALEAFAAVEAEWQGLTVPAGQLPERQSLDRLIETSGAVADRERRLNAWCGWVSARREAEEKGLGALAAALENGSLDHEQTVEAFRTAYCRWAAPELIDANPLLRRFSATTHSADIADFRKLDAAFAGLTAAYVRARLSGEIPDRQTTADPGLGVLARQLQRGARAAPVRQLVKDMGTSLTRLTPCLMMSPLSVAQFLPADSELFDLVVFDEASQITVPDAIGAIARGRRSIIVGDPKQMPPTNFFSRDAGDDDGDGMIMADLESILDEALAARVPLHRLTGHYRSRHESLIAFSNHAYYEGQLVTYPSADTRETAVRLERIAGVYARGKGRNNPQEAQAVVAEVVAHLKDPARRHLSIGVVTLNTEQQRLVENLLDEARRADPALEKFFGPNVQEPVFVKNLETVQGDQRDVILISICYGPTEPGAQTISMNFGPLNQKGGERRLNVAITRATSEVVIFCSFDPAMIDLTRTNSDAVRDLKHYLEFAAQGPIALGRAVQSHGFSDYDSDFEMAVAERLRAKGWTIRTQIGVSKFRIDLGVVHPDKPGEFLAGIECDGAAYHSSASARDRDRVRHIILERLGWRLLRVWSTDWFIDPGSRLDQLHQDLEALLETVREEDRLAAEAAEAKEESDIEDAEPAPENAPSPDPDDAAEDGLQAETEQPTAEPPSSEPALSLTERETPLAARMLDTGETDAPELDLGIVAQPEIDLNPESFHAPSYKPILQKLARSYVEQEAPITFKRLSDLIARDHGFQRTGGKISSTIWHAVERVAPRTRSADEHWIFWPDDADPAEVLPFRGLEINGRPRKWKEVPLPEKLGLIRKTLDKDPADLAEEVAGLLGYGRVTKSFRADIAKLAEQLGQGGPDLEDDREGQE</sequence>
<evidence type="ECO:0000259" key="10">
    <source>
        <dbReference type="Pfam" id="PF18741"/>
    </source>
</evidence>
<dbReference type="InterPro" id="IPR047187">
    <property type="entry name" value="SF1_C_Upf1"/>
</dbReference>
<dbReference type="GO" id="GO:0005524">
    <property type="term" value="F:ATP binding"/>
    <property type="evidence" value="ECO:0007669"/>
    <property type="project" value="UniProtKB-KW"/>
</dbReference>
<keyword evidence="2" id="KW-0547">Nucleotide-binding</keyword>
<evidence type="ECO:0000313" key="11">
    <source>
        <dbReference type="EMBL" id="THH34284.1"/>
    </source>
</evidence>
<dbReference type="FunFam" id="3.40.960.10:FF:000002">
    <property type="entry name" value="DNA helicase related protein"/>
    <property type="match status" value="1"/>
</dbReference>
<dbReference type="Proteomes" id="UP000306602">
    <property type="component" value="Unassembled WGS sequence"/>
</dbReference>
<dbReference type="InterPro" id="IPR025103">
    <property type="entry name" value="DUF4011"/>
</dbReference>
<proteinExistence type="inferred from homology"/>
<dbReference type="InterPro" id="IPR050534">
    <property type="entry name" value="Coronavir_polyprotein_1ab"/>
</dbReference>
<evidence type="ECO:0000256" key="2">
    <source>
        <dbReference type="ARBA" id="ARBA00022741"/>
    </source>
</evidence>
<dbReference type="EMBL" id="SRKY01000007">
    <property type="protein sequence ID" value="THH34284.1"/>
    <property type="molecule type" value="Genomic_DNA"/>
</dbReference>
<feature type="domain" description="Restriction endonuclease type II-like" evidence="10">
    <location>
        <begin position="1662"/>
        <end position="1759"/>
    </location>
</feature>
<dbReference type="FunFam" id="3.40.50.300:FF:002063">
    <property type="entry name" value="DNA helicase related protein"/>
    <property type="match status" value="1"/>
</dbReference>
<dbReference type="Pfam" id="PF13195">
    <property type="entry name" value="DUF4011"/>
    <property type="match status" value="1"/>
</dbReference>
<reference evidence="11 12" key="1">
    <citation type="submission" date="2019-04" db="EMBL/GenBank/DDBJ databases">
        <title>Shimia ponticola sp. nov., isolated from seawater.</title>
        <authorList>
            <person name="Kim Y.-O."/>
            <person name="Yoon J.-H."/>
        </authorList>
    </citation>
    <scope>NUCLEOTIDE SEQUENCE [LARGE SCALE GENOMIC DNA]</scope>
    <source>
        <strain evidence="11 12">MYP11</strain>
    </source>
</reference>
<feature type="compositionally biased region" description="Pro residues" evidence="6">
    <location>
        <begin position="381"/>
        <end position="392"/>
    </location>
</feature>
<feature type="region of interest" description="Disordered" evidence="6">
    <location>
        <begin position="1772"/>
        <end position="1828"/>
    </location>
</feature>
<dbReference type="PANTHER" id="PTHR43788:SF8">
    <property type="entry name" value="DNA-BINDING PROTEIN SMUBP-2"/>
    <property type="match status" value="1"/>
</dbReference>
<dbReference type="Gene3D" id="3.40.50.300">
    <property type="entry name" value="P-loop containing nucleotide triphosphate hydrolases"/>
    <property type="match status" value="3"/>
</dbReference>
<dbReference type="SUPFAM" id="SSF52540">
    <property type="entry name" value="P-loop containing nucleoside triphosphate hydrolases"/>
    <property type="match status" value="1"/>
</dbReference>
<dbReference type="InterPro" id="IPR049468">
    <property type="entry name" value="Restrct_endonuc-II-like_dom"/>
</dbReference>
<evidence type="ECO:0000256" key="6">
    <source>
        <dbReference type="SAM" id="MobiDB-lite"/>
    </source>
</evidence>
<dbReference type="OrthoDB" id="9757917at2"/>
<protein>
    <submittedName>
        <fullName evidence="11">DUF3320 domain-containing protein</fullName>
    </submittedName>
</protein>